<keyword evidence="3" id="KW-1185">Reference proteome</keyword>
<dbReference type="KEGG" id="ery:CP97_04995"/>
<dbReference type="InterPro" id="IPR013879">
    <property type="entry name" value="DUF1761"/>
</dbReference>
<feature type="transmembrane region" description="Helical" evidence="1">
    <location>
        <begin position="54"/>
        <end position="76"/>
    </location>
</feature>
<evidence type="ECO:0000313" key="3">
    <source>
        <dbReference type="Proteomes" id="UP000059113"/>
    </source>
</evidence>
<dbReference type="AlphaFoldDB" id="A0A0H4VEI7"/>
<name>A0A0H4VEI7_9SPHN</name>
<dbReference type="Proteomes" id="UP000059113">
    <property type="component" value="Chromosome"/>
</dbReference>
<dbReference type="Pfam" id="PF08570">
    <property type="entry name" value="DUF1761"/>
    <property type="match status" value="1"/>
</dbReference>
<feature type="transmembrane region" description="Helical" evidence="1">
    <location>
        <begin position="115"/>
        <end position="137"/>
    </location>
</feature>
<gene>
    <name evidence="2" type="ORF">CP97_04995</name>
</gene>
<keyword evidence="1" id="KW-0472">Membrane</keyword>
<keyword evidence="1" id="KW-1133">Transmembrane helix</keyword>
<dbReference type="STRING" id="1648404.CP97_04995"/>
<reference evidence="3" key="2">
    <citation type="submission" date="2015-04" db="EMBL/GenBank/DDBJ databases">
        <title>The complete genome sequence of Erythrobacter sp. s21-N3.</title>
        <authorList>
            <person name="Zhuang L."/>
            <person name="Liu Y."/>
            <person name="Shao Z."/>
        </authorList>
    </citation>
    <scope>NUCLEOTIDE SEQUENCE [LARGE SCALE GENOMIC DNA]</scope>
    <source>
        <strain evidence="3">s21-N3</strain>
    </source>
</reference>
<proteinExistence type="predicted"/>
<sequence length="138" mass="14896">MGDINLITVFLAGAAFFVLGALWYGPLFGKSWRKLVGITAEDMAAGPRPGQNPVWLIMMLCFAFELLIALTLAHQFAMTNPSDRAKMMIAIGYGALLMAPAIGINYLFQMRSSKLFAIDAGYFIAGMAAMGGVFVAFD</sequence>
<feature type="transmembrane region" description="Helical" evidence="1">
    <location>
        <begin position="6"/>
        <end position="25"/>
    </location>
</feature>
<evidence type="ECO:0008006" key="4">
    <source>
        <dbReference type="Google" id="ProtNLM"/>
    </source>
</evidence>
<evidence type="ECO:0000256" key="1">
    <source>
        <dbReference type="SAM" id="Phobius"/>
    </source>
</evidence>
<organism evidence="2 3">
    <name type="scientific">Aurantiacibacter atlanticus</name>
    <dbReference type="NCBI Taxonomy" id="1648404"/>
    <lineage>
        <taxon>Bacteria</taxon>
        <taxon>Pseudomonadati</taxon>
        <taxon>Pseudomonadota</taxon>
        <taxon>Alphaproteobacteria</taxon>
        <taxon>Sphingomonadales</taxon>
        <taxon>Erythrobacteraceae</taxon>
        <taxon>Aurantiacibacter</taxon>
    </lineage>
</organism>
<reference evidence="2 3" key="1">
    <citation type="journal article" date="2015" name="Int. J. Syst. Evol. Microbiol.">
        <title>Erythrobacter atlanticus sp. nov., a bacterium from ocean sediment able to degrade polycyclic aromatic hydrocarbons.</title>
        <authorList>
            <person name="Zhuang L."/>
            <person name="Liu Y."/>
            <person name="Wang L."/>
            <person name="Wang W."/>
            <person name="Shao Z."/>
        </authorList>
    </citation>
    <scope>NUCLEOTIDE SEQUENCE [LARGE SCALE GENOMIC DNA]</scope>
    <source>
        <strain evidence="3">s21-N3</strain>
    </source>
</reference>
<dbReference type="OrthoDB" id="7432713at2"/>
<accession>A0A0H4VEI7</accession>
<dbReference type="RefSeq" id="WP_048885040.1">
    <property type="nucleotide sequence ID" value="NZ_CP011310.1"/>
</dbReference>
<dbReference type="PATRIC" id="fig|1648404.4.peg.1043"/>
<evidence type="ECO:0000313" key="2">
    <source>
        <dbReference type="EMBL" id="AKQ41514.1"/>
    </source>
</evidence>
<feature type="transmembrane region" description="Helical" evidence="1">
    <location>
        <begin position="88"/>
        <end position="108"/>
    </location>
</feature>
<keyword evidence="1" id="KW-0812">Transmembrane</keyword>
<dbReference type="EMBL" id="CP011310">
    <property type="protein sequence ID" value="AKQ41514.1"/>
    <property type="molecule type" value="Genomic_DNA"/>
</dbReference>
<protein>
    <recommendedName>
        <fullName evidence="4">DUF1761 domain-containing protein</fullName>
    </recommendedName>
</protein>